<dbReference type="Gene3D" id="2.160.20.80">
    <property type="entry name" value="E3 ubiquitin-protein ligase SopA"/>
    <property type="match status" value="1"/>
</dbReference>
<name>A0A433QX70_9FUNG</name>
<proteinExistence type="predicted"/>
<dbReference type="EMBL" id="RBNJ01000565">
    <property type="protein sequence ID" value="RUS34345.1"/>
    <property type="molecule type" value="Genomic_DNA"/>
</dbReference>
<gene>
    <name evidence="1" type="ORF">BC938DRAFT_481076</name>
</gene>
<dbReference type="Pfam" id="PF00805">
    <property type="entry name" value="Pentapeptide"/>
    <property type="match status" value="1"/>
</dbReference>
<dbReference type="AlphaFoldDB" id="A0A433QX70"/>
<organism evidence="1 2">
    <name type="scientific">Jimgerdemannia flammicorona</name>
    <dbReference type="NCBI Taxonomy" id="994334"/>
    <lineage>
        <taxon>Eukaryota</taxon>
        <taxon>Fungi</taxon>
        <taxon>Fungi incertae sedis</taxon>
        <taxon>Mucoromycota</taxon>
        <taxon>Mucoromycotina</taxon>
        <taxon>Endogonomycetes</taxon>
        <taxon>Endogonales</taxon>
        <taxon>Endogonaceae</taxon>
        <taxon>Jimgerdemannia</taxon>
    </lineage>
</organism>
<evidence type="ECO:0000313" key="2">
    <source>
        <dbReference type="Proteomes" id="UP000274822"/>
    </source>
</evidence>
<dbReference type="Proteomes" id="UP000274822">
    <property type="component" value="Unassembled WGS sequence"/>
</dbReference>
<keyword evidence="2" id="KW-1185">Reference proteome</keyword>
<evidence type="ECO:0000313" key="1">
    <source>
        <dbReference type="EMBL" id="RUS34345.1"/>
    </source>
</evidence>
<reference evidence="1 2" key="1">
    <citation type="journal article" date="2018" name="New Phytol.">
        <title>Phylogenomics of Endogonaceae and evolution of mycorrhizas within Mucoromycota.</title>
        <authorList>
            <person name="Chang Y."/>
            <person name="Desiro A."/>
            <person name="Na H."/>
            <person name="Sandor L."/>
            <person name="Lipzen A."/>
            <person name="Clum A."/>
            <person name="Barry K."/>
            <person name="Grigoriev I.V."/>
            <person name="Martin F.M."/>
            <person name="Stajich J.E."/>
            <person name="Smith M.E."/>
            <person name="Bonito G."/>
            <person name="Spatafora J.W."/>
        </authorList>
    </citation>
    <scope>NUCLEOTIDE SEQUENCE [LARGE SCALE GENOMIC DNA]</scope>
    <source>
        <strain evidence="1 2">AD002</strain>
    </source>
</reference>
<dbReference type="InterPro" id="IPR001646">
    <property type="entry name" value="5peptide_repeat"/>
</dbReference>
<comment type="caution">
    <text evidence="1">The sequence shown here is derived from an EMBL/GenBank/DDBJ whole genome shotgun (WGS) entry which is preliminary data.</text>
</comment>
<accession>A0A433QX70</accession>
<protein>
    <submittedName>
        <fullName evidence="1">Uncharacterized protein</fullName>
    </submittedName>
</protein>
<sequence length="93" mass="9583">MGTRRTKGEGIKPRLAVPVTVGVGNFMGPYEAAVLIEDAAGEMFGTEMTELTGAELTGAEMTGAEMTEAEMTAADVTRSEVTAADVLVSVTAL</sequence>